<dbReference type="InterPro" id="IPR014001">
    <property type="entry name" value="Helicase_ATP-bd"/>
</dbReference>
<proteinExistence type="predicted"/>
<feature type="region of interest" description="Disordered" evidence="1">
    <location>
        <begin position="1"/>
        <end position="32"/>
    </location>
</feature>
<dbReference type="AlphaFoldDB" id="A0A813JBB5"/>
<organism evidence="3 4">
    <name type="scientific">Polarella glacialis</name>
    <name type="common">Dinoflagellate</name>
    <dbReference type="NCBI Taxonomy" id="89957"/>
    <lineage>
        <taxon>Eukaryota</taxon>
        <taxon>Sar</taxon>
        <taxon>Alveolata</taxon>
        <taxon>Dinophyceae</taxon>
        <taxon>Suessiales</taxon>
        <taxon>Suessiaceae</taxon>
        <taxon>Polarella</taxon>
    </lineage>
</organism>
<sequence length="975" mass="107032">VLPVQQARVERRARQAATTPPPPTPTKTASGMSASKLVVGAASAAVILSSVRSCGLGASMGRSRRKGVLPQHGRQLRLTATLASSTSGPAAESDQVLFRALLACLLEQPEEFGKYSKQLQLRGGIDKDIMDAVHRHVRDIWGGMASVKLMGSASYGTATQASDFDFYIDTAAEETCGATELAGQGSGDNKKKKNKNDNNNNSNISRVRGRKVSWEEMKDLERRLQEDKLAGGPIEVSLGRIALSIKRPGSPEMQLVPKISDYFNFEWIELPLLRGAPLRTESDSLLRNFYEAYPGARNAARVLKTLFSGVWVSCNLEHLLREVARRGNLTSAEDPDGSRLCLELLSWGDSIQEVLEDVRRDARSQSPKASDFWEDLICFLTGEKCRLFDPLQRSALDSGTWDQSLLDSFCQERAIKQKAPKRNPGEMPRQYQQECVERAIEANVIVSLGTGTGKTLIAVKVMEHFFEEGLVEFFLVPTRALVSQQAQYIRRHARCSKTVRVTELRGEMTLGWTAQDWERCVQESDVIVCTAEVLRVALVDRGFVSMSQISLLVLDECHSASGNDPMAEIMLDAFIPAAHRGGKHPRILGLTASFARGAAVNVDIKRNALEAVLQADMISPEVGPEHSPQQQLMKVDWDSDNLPDELAPLVGKALLNSLSLALGDLNIISDKGLEQIRLRSLGVLEQLGWVAFLFYIREGVVRQLEAKAILNIRHGSSSGGTKEDKLADLGLMPRAPTWPQLPEVQSALCKVADQLAMDAPLQSLAPKLSNKVEKLLKILEDSAAKAKSDGSGFRAIVFVKEVSLTYPLANLINSRITRLQTGAISGNSSTTEKDREGPREHFAGLPPGSIRCFSIYRRTRGRSGCAGLRGSFALRCLCHYKEPHPGQRQSTCPGFGYYFENDPGIEEDKASNMAKVAQDPSLGLSKAQLMVVRNHLATATLVPGAHPFFPNAQRPYAQISVYNCVKIFDFRTASV</sequence>
<evidence type="ECO:0000313" key="4">
    <source>
        <dbReference type="Proteomes" id="UP000626109"/>
    </source>
</evidence>
<dbReference type="GO" id="GO:0003676">
    <property type="term" value="F:nucleic acid binding"/>
    <property type="evidence" value="ECO:0007669"/>
    <property type="project" value="InterPro"/>
</dbReference>
<gene>
    <name evidence="3" type="ORF">PGLA2088_LOCUS18511</name>
</gene>
<name>A0A813JBB5_POLGL</name>
<dbReference type="InterPro" id="IPR051363">
    <property type="entry name" value="RLR_Helicase"/>
</dbReference>
<dbReference type="Proteomes" id="UP000626109">
    <property type="component" value="Unassembled WGS sequence"/>
</dbReference>
<dbReference type="GO" id="GO:0005737">
    <property type="term" value="C:cytoplasm"/>
    <property type="evidence" value="ECO:0007669"/>
    <property type="project" value="TreeGrafter"/>
</dbReference>
<dbReference type="PANTHER" id="PTHR14074">
    <property type="entry name" value="HELICASE WITH DEATH DOMAIN-RELATED"/>
    <property type="match status" value="1"/>
</dbReference>
<dbReference type="InterPro" id="IPR011545">
    <property type="entry name" value="DEAD/DEAH_box_helicase_dom"/>
</dbReference>
<dbReference type="EMBL" id="CAJNNW010024611">
    <property type="protein sequence ID" value="CAE8673385.1"/>
    <property type="molecule type" value="Genomic_DNA"/>
</dbReference>
<dbReference type="PANTHER" id="PTHR14074:SF16">
    <property type="entry name" value="ANTIVIRAL INNATE IMMUNE RESPONSE RECEPTOR RIG-I"/>
    <property type="match status" value="1"/>
</dbReference>
<reference evidence="3" key="1">
    <citation type="submission" date="2021-02" db="EMBL/GenBank/DDBJ databases">
        <authorList>
            <person name="Dougan E. K."/>
            <person name="Rhodes N."/>
            <person name="Thang M."/>
            <person name="Chan C."/>
        </authorList>
    </citation>
    <scope>NUCLEOTIDE SEQUENCE</scope>
</reference>
<dbReference type="InterPro" id="IPR027417">
    <property type="entry name" value="P-loop_NTPase"/>
</dbReference>
<dbReference type="SUPFAM" id="SSF52540">
    <property type="entry name" value="P-loop containing nucleoside triphosphate hydrolases"/>
    <property type="match status" value="2"/>
</dbReference>
<feature type="domain" description="Helicase ATP-binding" evidence="2">
    <location>
        <begin position="435"/>
        <end position="612"/>
    </location>
</feature>
<evidence type="ECO:0000313" key="3">
    <source>
        <dbReference type="EMBL" id="CAE8673385.1"/>
    </source>
</evidence>
<comment type="caution">
    <text evidence="3">The sequence shown here is derived from an EMBL/GenBank/DDBJ whole genome shotgun (WGS) entry which is preliminary data.</text>
</comment>
<evidence type="ECO:0000256" key="1">
    <source>
        <dbReference type="SAM" id="MobiDB-lite"/>
    </source>
</evidence>
<dbReference type="Gene3D" id="3.40.50.300">
    <property type="entry name" value="P-loop containing nucleotide triphosphate hydrolases"/>
    <property type="match status" value="1"/>
</dbReference>
<dbReference type="GO" id="GO:0005524">
    <property type="term" value="F:ATP binding"/>
    <property type="evidence" value="ECO:0007669"/>
    <property type="project" value="InterPro"/>
</dbReference>
<feature type="region of interest" description="Disordered" evidence="1">
    <location>
        <begin position="179"/>
        <end position="208"/>
    </location>
</feature>
<dbReference type="SMART" id="SM00487">
    <property type="entry name" value="DEXDc"/>
    <property type="match status" value="1"/>
</dbReference>
<accession>A0A813JBB5</accession>
<dbReference type="Pfam" id="PF00270">
    <property type="entry name" value="DEAD"/>
    <property type="match status" value="1"/>
</dbReference>
<protein>
    <recommendedName>
        <fullName evidence="2">Helicase ATP-binding domain-containing protein</fullName>
    </recommendedName>
</protein>
<evidence type="ECO:0000259" key="2">
    <source>
        <dbReference type="PROSITE" id="PS51192"/>
    </source>
</evidence>
<dbReference type="PROSITE" id="PS51192">
    <property type="entry name" value="HELICASE_ATP_BIND_1"/>
    <property type="match status" value="1"/>
</dbReference>
<feature type="non-terminal residue" evidence="3">
    <location>
        <position position="1"/>
    </location>
</feature>